<dbReference type="PROSITE" id="PS50158">
    <property type="entry name" value="ZF_CCHC"/>
    <property type="match status" value="1"/>
</dbReference>
<protein>
    <submittedName>
        <fullName evidence="2">Uncharacterized protein</fullName>
    </submittedName>
</protein>
<dbReference type="AlphaFoldDB" id="A0A7R8ZXJ3"/>
<evidence type="ECO:0000256" key="1">
    <source>
        <dbReference type="SAM" id="MobiDB-lite"/>
    </source>
</evidence>
<evidence type="ECO:0000313" key="2">
    <source>
        <dbReference type="EMBL" id="CAD7235474.1"/>
    </source>
</evidence>
<reference evidence="2" key="1">
    <citation type="submission" date="2020-11" db="EMBL/GenBank/DDBJ databases">
        <authorList>
            <person name="Tran Van P."/>
        </authorList>
    </citation>
    <scope>NUCLEOTIDE SEQUENCE</scope>
</reference>
<dbReference type="GO" id="GO:0008270">
    <property type="term" value="F:zinc ion binding"/>
    <property type="evidence" value="ECO:0007669"/>
    <property type="project" value="InterPro"/>
</dbReference>
<sequence length="83" mass="9147">MPKKVSKTCGTCGAKGHNARSCNRPTREVSLEEFIPPAAVEKPKSPEEQREKEQNVVDDFPPLTRDFANPANPILSPDRISTS</sequence>
<feature type="non-terminal residue" evidence="2">
    <location>
        <position position="83"/>
    </location>
</feature>
<accession>A0A7R8ZXJ3</accession>
<feature type="compositionally biased region" description="Basic and acidic residues" evidence="1">
    <location>
        <begin position="41"/>
        <end position="55"/>
    </location>
</feature>
<dbReference type="GO" id="GO:0003676">
    <property type="term" value="F:nucleic acid binding"/>
    <property type="evidence" value="ECO:0007669"/>
    <property type="project" value="InterPro"/>
</dbReference>
<name>A0A7R8ZXJ3_9CRUS</name>
<dbReference type="EMBL" id="OB672991">
    <property type="protein sequence ID" value="CAD7235474.1"/>
    <property type="molecule type" value="Genomic_DNA"/>
</dbReference>
<dbReference type="InterPro" id="IPR001878">
    <property type="entry name" value="Znf_CCHC"/>
</dbReference>
<proteinExistence type="predicted"/>
<feature type="region of interest" description="Disordered" evidence="1">
    <location>
        <begin position="1"/>
        <end position="83"/>
    </location>
</feature>
<organism evidence="2">
    <name type="scientific">Cyprideis torosa</name>
    <dbReference type="NCBI Taxonomy" id="163714"/>
    <lineage>
        <taxon>Eukaryota</taxon>
        <taxon>Metazoa</taxon>
        <taxon>Ecdysozoa</taxon>
        <taxon>Arthropoda</taxon>
        <taxon>Crustacea</taxon>
        <taxon>Oligostraca</taxon>
        <taxon>Ostracoda</taxon>
        <taxon>Podocopa</taxon>
        <taxon>Podocopida</taxon>
        <taxon>Cytherocopina</taxon>
        <taxon>Cytheroidea</taxon>
        <taxon>Cytherideidae</taxon>
        <taxon>Cyprideis</taxon>
    </lineage>
</organism>
<gene>
    <name evidence="2" type="ORF">CTOB1V02_LOCUS13289</name>
</gene>